<name>A0A5M9H6U4_9SPHI</name>
<dbReference type="RefSeq" id="WP_141816386.1">
    <property type="nucleotide sequence ID" value="NZ_VFPL01000001.1"/>
</dbReference>
<comment type="caution">
    <text evidence="2">The sequence shown here is derived from an EMBL/GenBank/DDBJ whole genome shotgun (WGS) entry which is preliminary data.</text>
</comment>
<accession>A0A5M9H6U4</accession>
<dbReference type="AlphaFoldDB" id="A0A5M9H6U4"/>
<keyword evidence="1" id="KW-0732">Signal</keyword>
<feature type="chain" id="PRO_5024269862" evidence="1">
    <location>
        <begin position="21"/>
        <end position="130"/>
    </location>
</feature>
<evidence type="ECO:0000313" key="3">
    <source>
        <dbReference type="Proteomes" id="UP000322918"/>
    </source>
</evidence>
<evidence type="ECO:0000256" key="1">
    <source>
        <dbReference type="SAM" id="SignalP"/>
    </source>
</evidence>
<dbReference type="EMBL" id="VWNE01000016">
    <property type="protein sequence ID" value="KAA8482586.1"/>
    <property type="molecule type" value="Genomic_DNA"/>
</dbReference>
<dbReference type="Proteomes" id="UP000322918">
    <property type="component" value="Unassembled WGS sequence"/>
</dbReference>
<sequence>MKRRCILILPVFFMSSFVFAQNRIHLRKFNDSTAHSPLKALVPDHSAVSNRSPLFTPKIIDDIRSGKISVIKPAVKNSDGKMSEARQKTGQLSKPISANTQTDSSFFRKIYKSEMLKAKAFKWYKPETDN</sequence>
<feature type="signal peptide" evidence="1">
    <location>
        <begin position="1"/>
        <end position="20"/>
    </location>
</feature>
<protein>
    <submittedName>
        <fullName evidence="2">Uncharacterized protein</fullName>
    </submittedName>
</protein>
<organism evidence="2 3">
    <name type="scientific">Arcticibacter tournemirensis</name>
    <dbReference type="NCBI Taxonomy" id="699437"/>
    <lineage>
        <taxon>Bacteria</taxon>
        <taxon>Pseudomonadati</taxon>
        <taxon>Bacteroidota</taxon>
        <taxon>Sphingobacteriia</taxon>
        <taxon>Sphingobacteriales</taxon>
        <taxon>Sphingobacteriaceae</taxon>
        <taxon>Arcticibacter</taxon>
    </lineage>
</organism>
<reference evidence="2 3" key="1">
    <citation type="submission" date="2019-09" db="EMBL/GenBank/DDBJ databases">
        <title>Pararcticibacter amylolyticus gen. nov., sp. nov., isolated from a rottenly hemp rope, and reclassification of Pedobacter tournemirensis as Pararcticibacter tournemirensis comb. nov.</title>
        <authorList>
            <person name="Cai Y."/>
        </authorList>
    </citation>
    <scope>NUCLEOTIDE SEQUENCE [LARGE SCALE GENOMIC DNA]</scope>
    <source>
        <strain evidence="2 3">TF5-37.2-LB10</strain>
    </source>
</reference>
<evidence type="ECO:0000313" key="2">
    <source>
        <dbReference type="EMBL" id="KAA8482586.1"/>
    </source>
</evidence>
<proteinExistence type="predicted"/>
<gene>
    <name evidence="2" type="ORF">F1649_11455</name>
</gene>
<keyword evidence="3" id="KW-1185">Reference proteome</keyword>